<evidence type="ECO:0000313" key="3">
    <source>
        <dbReference type="Proteomes" id="UP000054279"/>
    </source>
</evidence>
<name>A0A0C9V8Q1_SPHS4</name>
<keyword evidence="3" id="KW-1185">Reference proteome</keyword>
<feature type="region of interest" description="Disordered" evidence="1">
    <location>
        <begin position="1"/>
        <end position="50"/>
    </location>
</feature>
<dbReference type="AlphaFoldDB" id="A0A0C9V8Q1"/>
<evidence type="ECO:0000313" key="2">
    <source>
        <dbReference type="EMBL" id="KIJ33820.1"/>
    </source>
</evidence>
<organism evidence="2 3">
    <name type="scientific">Sphaerobolus stellatus (strain SS14)</name>
    <dbReference type="NCBI Taxonomy" id="990650"/>
    <lineage>
        <taxon>Eukaryota</taxon>
        <taxon>Fungi</taxon>
        <taxon>Dikarya</taxon>
        <taxon>Basidiomycota</taxon>
        <taxon>Agaricomycotina</taxon>
        <taxon>Agaricomycetes</taxon>
        <taxon>Phallomycetidae</taxon>
        <taxon>Geastrales</taxon>
        <taxon>Sphaerobolaceae</taxon>
        <taxon>Sphaerobolus</taxon>
    </lineage>
</organism>
<gene>
    <name evidence="2" type="ORF">M422DRAFT_783046</name>
</gene>
<reference evidence="2 3" key="1">
    <citation type="submission" date="2014-06" db="EMBL/GenBank/DDBJ databases">
        <title>Evolutionary Origins and Diversification of the Mycorrhizal Mutualists.</title>
        <authorList>
            <consortium name="DOE Joint Genome Institute"/>
            <consortium name="Mycorrhizal Genomics Consortium"/>
            <person name="Kohler A."/>
            <person name="Kuo A."/>
            <person name="Nagy L.G."/>
            <person name="Floudas D."/>
            <person name="Copeland A."/>
            <person name="Barry K.W."/>
            <person name="Cichocki N."/>
            <person name="Veneault-Fourrey C."/>
            <person name="LaButti K."/>
            <person name="Lindquist E.A."/>
            <person name="Lipzen A."/>
            <person name="Lundell T."/>
            <person name="Morin E."/>
            <person name="Murat C."/>
            <person name="Riley R."/>
            <person name="Ohm R."/>
            <person name="Sun H."/>
            <person name="Tunlid A."/>
            <person name="Henrissat B."/>
            <person name="Grigoriev I.V."/>
            <person name="Hibbett D.S."/>
            <person name="Martin F."/>
        </authorList>
    </citation>
    <scope>NUCLEOTIDE SEQUENCE [LARGE SCALE GENOMIC DNA]</scope>
    <source>
        <strain evidence="2 3">SS14</strain>
    </source>
</reference>
<feature type="compositionally biased region" description="Polar residues" evidence="1">
    <location>
        <begin position="26"/>
        <end position="38"/>
    </location>
</feature>
<accession>A0A0C9V8Q1</accession>
<evidence type="ECO:0000256" key="1">
    <source>
        <dbReference type="SAM" id="MobiDB-lite"/>
    </source>
</evidence>
<sequence>MPGNTDANNPFTFQNPPIAEKPPATTAGTIRPASSRTPLNRKDPSKRPKALTLEQYLAEDIELPPSPTRTKSNKNVLLGANTLAHLHTDQPPLPSPNSANARMTSIAHTAQPIMADTTTPVTHDTTATHMAVGQSSTGQTNHLPEPTQPPSPQARPETIPGAIRSRLITHPGPKWFTIHGQSQDRLLKPIALNHRRDWLTLAGFKVLAVVSRLKVTRNPAERVAAMMAIESTLNLVFPGIAAIDVCIGDTIGDHVHPNSAYPFLIQGLTESQALLLTSEFCLATDAAATFFYPYNTPLPITDYAFSLEGLVLTPSPNNDLRAATELVRFLSVAGEFVQFITIHHDNIPFEAESNPSNFVRWTLTTLRVTSSLV</sequence>
<dbReference type="Proteomes" id="UP000054279">
    <property type="component" value="Unassembled WGS sequence"/>
</dbReference>
<dbReference type="EMBL" id="KN837207">
    <property type="protein sequence ID" value="KIJ33820.1"/>
    <property type="molecule type" value="Genomic_DNA"/>
</dbReference>
<feature type="compositionally biased region" description="Polar residues" evidence="1">
    <location>
        <begin position="133"/>
        <end position="142"/>
    </location>
</feature>
<proteinExistence type="predicted"/>
<feature type="region of interest" description="Disordered" evidence="1">
    <location>
        <begin position="132"/>
        <end position="156"/>
    </location>
</feature>
<feature type="compositionally biased region" description="Polar residues" evidence="1">
    <location>
        <begin position="1"/>
        <end position="15"/>
    </location>
</feature>
<protein>
    <submittedName>
        <fullName evidence="2">Uncharacterized protein</fullName>
    </submittedName>
</protein>
<dbReference type="HOGENOM" id="CLU_045730_0_0_1"/>